<keyword evidence="3 10" id="KW-1134">Transmembrane beta strand</keyword>
<evidence type="ECO:0000256" key="8">
    <source>
        <dbReference type="ARBA" id="ARBA00023170"/>
    </source>
</evidence>
<feature type="domain" description="TonB-dependent receptor-like beta-barrel" evidence="12">
    <location>
        <begin position="269"/>
        <end position="663"/>
    </location>
</feature>
<keyword evidence="7 10" id="KW-0472">Membrane</keyword>
<evidence type="ECO:0000259" key="12">
    <source>
        <dbReference type="Pfam" id="PF00593"/>
    </source>
</evidence>
<evidence type="ECO:0000256" key="3">
    <source>
        <dbReference type="ARBA" id="ARBA00022452"/>
    </source>
</evidence>
<evidence type="ECO:0000256" key="7">
    <source>
        <dbReference type="ARBA" id="ARBA00023136"/>
    </source>
</evidence>
<dbReference type="GO" id="GO:0015344">
    <property type="term" value="F:siderophore uptake transmembrane transporter activity"/>
    <property type="evidence" value="ECO:0007669"/>
    <property type="project" value="TreeGrafter"/>
</dbReference>
<evidence type="ECO:0000256" key="10">
    <source>
        <dbReference type="PROSITE-ProRule" id="PRU01360"/>
    </source>
</evidence>
<dbReference type="GO" id="GO:0044718">
    <property type="term" value="P:siderophore transmembrane transport"/>
    <property type="evidence" value="ECO:0007669"/>
    <property type="project" value="TreeGrafter"/>
</dbReference>
<name>A0A379EAE0_9PORP</name>
<sequence>MMILQKEKYSGRFLLFLLITKVIAILFFTAISTESAAQHYNLPQPPEAIGRDTVYHLKNIDVKKKRKESRLSVAVPQQTLERANLERMGIQSLADALKQFSGVTVRDYGGVGGLKTVSVRGLDATMTGVAVDGIAIGNISSGQVDLGQISLSRLEQISLTGGSPVQLDLPARIAMNPAALMLTSRHPVFDMRNSLLNVSLRAGSYGLINPVVYAALRLSEHSSIAWQANWEQTSGNYPFTVDLGKRKEERKRTNSDVKRLISSIDYFGSWRNTSITLQTSYLNSNRGLPGSVVYYNDYNNERLWDQEIRMQGRWEQLFDNSPLRLNVYAKYNHHYTHYRDISNKYEGGEKNDKYWENEYYLSASLNNANRSRRWHFAFASDYWYNTLTNTLPTQNEPARHTAVNHLQARYQGARIIAIAGVLSLFTHESVKEGDAAKNRYSTTGHASLIWKPWESEYIRFRTSWKQIYRLPTFNELYYDRIGNNRLNPEKGHQFNLGVTYQAALSSWFTNLSLSVDAYKYNVRDKIVAIPTMFIWRMVNLDKVNSSGIDLSVQTSFRLKKNWELFVNGNYSFQKVIDVTNPSQSVYKAQIPYIPRHSGSLQMLLSLPVCNISYNMIASGVRYSSYENTVHNRIKAYRDHTVSVSVPFSIKKHEYTLQATVRNLTDKNYEVIRFYPMPGRTYELKLTYQIN</sequence>
<evidence type="ECO:0000313" key="14">
    <source>
        <dbReference type="EMBL" id="SUB89647.1"/>
    </source>
</evidence>
<comment type="subcellular location">
    <subcellularLocation>
        <location evidence="1 10">Cell outer membrane</location>
        <topology evidence="1 10">Multi-pass membrane protein</topology>
    </subcellularLocation>
</comment>
<keyword evidence="6 11" id="KW-0798">TonB box</keyword>
<keyword evidence="8" id="KW-0675">Receptor</keyword>
<keyword evidence="5" id="KW-0732">Signal</keyword>
<evidence type="ECO:0000256" key="1">
    <source>
        <dbReference type="ARBA" id="ARBA00004571"/>
    </source>
</evidence>
<dbReference type="PANTHER" id="PTHR30069">
    <property type="entry name" value="TONB-DEPENDENT OUTER MEMBRANE RECEPTOR"/>
    <property type="match status" value="1"/>
</dbReference>
<reference evidence="14 15" key="1">
    <citation type="submission" date="2018-06" db="EMBL/GenBank/DDBJ databases">
        <authorList>
            <consortium name="Pathogen Informatics"/>
            <person name="Doyle S."/>
        </authorList>
    </citation>
    <scope>NUCLEOTIDE SEQUENCE [LARGE SCALE GENOMIC DNA]</scope>
    <source>
        <strain evidence="14 15">NCTC11632</strain>
    </source>
</reference>
<evidence type="ECO:0000313" key="15">
    <source>
        <dbReference type="Proteomes" id="UP000254156"/>
    </source>
</evidence>
<keyword evidence="4 10" id="KW-0812">Transmembrane</keyword>
<dbReference type="AlphaFoldDB" id="A0A379EAE0"/>
<organism evidence="14 15">
    <name type="scientific">Porphyromonas macacae</name>
    <dbReference type="NCBI Taxonomy" id="28115"/>
    <lineage>
        <taxon>Bacteria</taxon>
        <taxon>Pseudomonadati</taxon>
        <taxon>Bacteroidota</taxon>
        <taxon>Bacteroidia</taxon>
        <taxon>Bacteroidales</taxon>
        <taxon>Porphyromonadaceae</taxon>
        <taxon>Porphyromonas</taxon>
    </lineage>
</organism>
<dbReference type="InterPro" id="IPR012910">
    <property type="entry name" value="Plug_dom"/>
</dbReference>
<dbReference type="EMBL" id="UGTF01000002">
    <property type="protein sequence ID" value="SUB89647.1"/>
    <property type="molecule type" value="Genomic_DNA"/>
</dbReference>
<feature type="domain" description="TonB-dependent receptor plug" evidence="13">
    <location>
        <begin position="72"/>
        <end position="162"/>
    </location>
</feature>
<accession>A0A379EAE0</accession>
<dbReference type="GO" id="GO:0009279">
    <property type="term" value="C:cell outer membrane"/>
    <property type="evidence" value="ECO:0007669"/>
    <property type="project" value="UniProtKB-SubCell"/>
</dbReference>
<dbReference type="InterPro" id="IPR000531">
    <property type="entry name" value="Beta-barrel_TonB"/>
</dbReference>
<proteinExistence type="inferred from homology"/>
<dbReference type="InterPro" id="IPR039426">
    <property type="entry name" value="TonB-dep_rcpt-like"/>
</dbReference>
<comment type="similarity">
    <text evidence="10 11">Belongs to the TonB-dependent receptor family.</text>
</comment>
<keyword evidence="2 10" id="KW-0813">Transport</keyword>
<evidence type="ECO:0000256" key="2">
    <source>
        <dbReference type="ARBA" id="ARBA00022448"/>
    </source>
</evidence>
<dbReference type="InterPro" id="IPR036942">
    <property type="entry name" value="Beta-barrel_TonB_sf"/>
</dbReference>
<evidence type="ECO:0000256" key="5">
    <source>
        <dbReference type="ARBA" id="ARBA00022729"/>
    </source>
</evidence>
<dbReference type="Pfam" id="PF07715">
    <property type="entry name" value="Plug"/>
    <property type="match status" value="1"/>
</dbReference>
<evidence type="ECO:0000256" key="4">
    <source>
        <dbReference type="ARBA" id="ARBA00022692"/>
    </source>
</evidence>
<dbReference type="Proteomes" id="UP000254156">
    <property type="component" value="Unassembled WGS sequence"/>
</dbReference>
<dbReference type="Pfam" id="PF00593">
    <property type="entry name" value="TonB_dep_Rec_b-barrel"/>
    <property type="match status" value="1"/>
</dbReference>
<evidence type="ECO:0000256" key="6">
    <source>
        <dbReference type="ARBA" id="ARBA00023077"/>
    </source>
</evidence>
<protein>
    <submittedName>
        <fullName evidence="14">Vitamin B12/cobalamin outer membrane transporter</fullName>
    </submittedName>
</protein>
<dbReference type="InterPro" id="IPR037066">
    <property type="entry name" value="Plug_dom_sf"/>
</dbReference>
<dbReference type="SUPFAM" id="SSF56935">
    <property type="entry name" value="Porins"/>
    <property type="match status" value="1"/>
</dbReference>
<evidence type="ECO:0000256" key="9">
    <source>
        <dbReference type="ARBA" id="ARBA00023237"/>
    </source>
</evidence>
<gene>
    <name evidence="14" type="ORF">NCTC11632_01766</name>
</gene>
<dbReference type="Gene3D" id="2.170.130.10">
    <property type="entry name" value="TonB-dependent receptor, plug domain"/>
    <property type="match status" value="1"/>
</dbReference>
<dbReference type="PROSITE" id="PS52016">
    <property type="entry name" value="TONB_DEPENDENT_REC_3"/>
    <property type="match status" value="1"/>
</dbReference>
<dbReference type="RefSeq" id="WP_081774456.1">
    <property type="nucleotide sequence ID" value="NZ_UGTF01000002.1"/>
</dbReference>
<dbReference type="PANTHER" id="PTHR30069:SF29">
    <property type="entry name" value="HEMOGLOBIN AND HEMOGLOBIN-HAPTOGLOBIN-BINDING PROTEIN 1-RELATED"/>
    <property type="match status" value="1"/>
</dbReference>
<dbReference type="Gene3D" id="2.40.170.20">
    <property type="entry name" value="TonB-dependent receptor, beta-barrel domain"/>
    <property type="match status" value="1"/>
</dbReference>
<keyword evidence="9 10" id="KW-0998">Cell outer membrane</keyword>
<evidence type="ECO:0000259" key="13">
    <source>
        <dbReference type="Pfam" id="PF07715"/>
    </source>
</evidence>
<evidence type="ECO:0000256" key="11">
    <source>
        <dbReference type="RuleBase" id="RU003357"/>
    </source>
</evidence>